<proteinExistence type="predicted"/>
<organism evidence="1 2">
    <name type="scientific">Micromonospora andamanensis</name>
    <dbReference type="NCBI Taxonomy" id="1287068"/>
    <lineage>
        <taxon>Bacteria</taxon>
        <taxon>Bacillati</taxon>
        <taxon>Actinomycetota</taxon>
        <taxon>Actinomycetes</taxon>
        <taxon>Micromonosporales</taxon>
        <taxon>Micromonosporaceae</taxon>
        <taxon>Micromonospora</taxon>
    </lineage>
</organism>
<gene>
    <name evidence="1" type="ORF">Van01_59520</name>
</gene>
<dbReference type="Proteomes" id="UP000647017">
    <property type="component" value="Unassembled WGS sequence"/>
</dbReference>
<evidence type="ECO:0000313" key="1">
    <source>
        <dbReference type="EMBL" id="GIJ12738.1"/>
    </source>
</evidence>
<dbReference type="RefSeq" id="WP_204014621.1">
    <property type="nucleotide sequence ID" value="NZ_BOOZ01000060.1"/>
</dbReference>
<accession>A0ABQ4I4D8</accession>
<evidence type="ECO:0000313" key="2">
    <source>
        <dbReference type="Proteomes" id="UP000647017"/>
    </source>
</evidence>
<keyword evidence="2" id="KW-1185">Reference proteome</keyword>
<name>A0ABQ4I4D8_9ACTN</name>
<sequence>MNAAVDPITIRAAVRRFPLLGRPRPACPALSDRVAEVAEIAKMAAAQNDNGMAEAAHALNKAALIASDCALPDLARQWCWRHINIYRRRDSLTALQASYLLEPVLNLARLQIRADNGRPALHLLTAMCEAVTAGTNLVVDGRTLPLTNLTGTRDELGKLRQWAWLQHLSEGIRVLALTGRWDDAVEHATTLNGIGNHLMEGRQAAIIAHLLHEDTEAASAILDDTTITQPWEQQVDACLKTMCATPETLGQQVSAMVEHFLAHKPIAGYAVYRVRWGLTAAVLSSEHDEAMAQHLLRHLADEVLDAPDGYAAREVLGHRTALHLGKPHEQALTHVVIAAGLGAGTMPEATFRALHDAVEIATDVLTSAVGG</sequence>
<evidence type="ECO:0008006" key="3">
    <source>
        <dbReference type="Google" id="ProtNLM"/>
    </source>
</evidence>
<comment type="caution">
    <text evidence="1">The sequence shown here is derived from an EMBL/GenBank/DDBJ whole genome shotgun (WGS) entry which is preliminary data.</text>
</comment>
<dbReference type="EMBL" id="BOOZ01000060">
    <property type="protein sequence ID" value="GIJ12738.1"/>
    <property type="molecule type" value="Genomic_DNA"/>
</dbReference>
<protein>
    <recommendedName>
        <fullName evidence="3">XRE family transcriptional regulator</fullName>
    </recommendedName>
</protein>
<reference evidence="1 2" key="1">
    <citation type="submission" date="2021-01" db="EMBL/GenBank/DDBJ databases">
        <title>Whole genome shotgun sequence of Verrucosispora andamanensis NBRC 109075.</title>
        <authorList>
            <person name="Komaki H."/>
            <person name="Tamura T."/>
        </authorList>
    </citation>
    <scope>NUCLEOTIDE SEQUENCE [LARGE SCALE GENOMIC DNA]</scope>
    <source>
        <strain evidence="1 2">NBRC 109075</strain>
    </source>
</reference>